<proteinExistence type="inferred from homology"/>
<dbReference type="Pfam" id="PF02879">
    <property type="entry name" value="PGM_PMM_II"/>
    <property type="match status" value="1"/>
</dbReference>
<dbReference type="PRINTS" id="PR00509">
    <property type="entry name" value="PGMPMM"/>
</dbReference>
<evidence type="ECO:0000259" key="10">
    <source>
        <dbReference type="Pfam" id="PF02879"/>
    </source>
</evidence>
<dbReference type="InterPro" id="IPR016055">
    <property type="entry name" value="A-D-PHexomutase_a/b/a-I/II/III"/>
</dbReference>
<keyword evidence="3" id="KW-0597">Phosphoprotein</keyword>
<dbReference type="InterPro" id="IPR050060">
    <property type="entry name" value="Phosphoglucosamine_mutase"/>
</dbReference>
<evidence type="ECO:0000256" key="2">
    <source>
        <dbReference type="ARBA" id="ARBA00010231"/>
    </source>
</evidence>
<dbReference type="SUPFAM" id="SSF53738">
    <property type="entry name" value="Phosphoglucomutase, first 3 domains"/>
    <property type="match status" value="3"/>
</dbReference>
<evidence type="ECO:0000256" key="1">
    <source>
        <dbReference type="ARBA" id="ARBA00001946"/>
    </source>
</evidence>
<dbReference type="Pfam" id="PF02878">
    <property type="entry name" value="PGM_PMM_I"/>
    <property type="match status" value="1"/>
</dbReference>
<evidence type="ECO:0000256" key="4">
    <source>
        <dbReference type="ARBA" id="ARBA00022723"/>
    </source>
</evidence>
<evidence type="ECO:0000313" key="11">
    <source>
        <dbReference type="EMBL" id="GAA0677506.1"/>
    </source>
</evidence>
<feature type="domain" description="Alpha-D-phosphohexomutase alpha/beta/alpha" evidence="9">
    <location>
        <begin position="2"/>
        <end position="142"/>
    </location>
</feature>
<dbReference type="InterPro" id="IPR016066">
    <property type="entry name" value="A-D-PHexomutase_CS"/>
</dbReference>
<comment type="similarity">
    <text evidence="2 7">Belongs to the phosphohexose mutase family.</text>
</comment>
<keyword evidence="5 7" id="KW-0460">Magnesium</keyword>
<evidence type="ECO:0000256" key="3">
    <source>
        <dbReference type="ARBA" id="ARBA00022553"/>
    </source>
</evidence>
<dbReference type="EMBL" id="BAAADV010000007">
    <property type="protein sequence ID" value="GAA0677506.1"/>
    <property type="molecule type" value="Genomic_DNA"/>
</dbReference>
<dbReference type="AlphaFoldDB" id="A0AAV3TCP9"/>
<organism evidence="11 12">
    <name type="scientific">Natronoarchaeum mannanilyticum</name>
    <dbReference type="NCBI Taxonomy" id="926360"/>
    <lineage>
        <taxon>Archaea</taxon>
        <taxon>Methanobacteriati</taxon>
        <taxon>Methanobacteriota</taxon>
        <taxon>Stenosarchaea group</taxon>
        <taxon>Halobacteria</taxon>
        <taxon>Halobacteriales</taxon>
        <taxon>Natronoarchaeaceae</taxon>
    </lineage>
</organism>
<dbReference type="GO" id="GO:0004615">
    <property type="term" value="F:phosphomannomutase activity"/>
    <property type="evidence" value="ECO:0007669"/>
    <property type="project" value="TreeGrafter"/>
</dbReference>
<dbReference type="Gene3D" id="3.30.310.50">
    <property type="entry name" value="Alpha-D-phosphohexomutase, C-terminal domain"/>
    <property type="match status" value="1"/>
</dbReference>
<dbReference type="SUPFAM" id="SSF55957">
    <property type="entry name" value="Phosphoglucomutase, C-terminal domain"/>
    <property type="match status" value="1"/>
</dbReference>
<dbReference type="PANTHER" id="PTHR42946:SF1">
    <property type="entry name" value="PHOSPHOGLUCOMUTASE (ALPHA-D-GLUCOSE-1,6-BISPHOSPHATE-DEPENDENT)"/>
    <property type="match status" value="1"/>
</dbReference>
<dbReference type="Pfam" id="PF00408">
    <property type="entry name" value="PGM_PMM_IV"/>
    <property type="match status" value="1"/>
</dbReference>
<dbReference type="InterPro" id="IPR005843">
    <property type="entry name" value="A-D-PHexomutase_C"/>
</dbReference>
<dbReference type="Proteomes" id="UP001500420">
    <property type="component" value="Unassembled WGS sequence"/>
</dbReference>
<evidence type="ECO:0000313" key="12">
    <source>
        <dbReference type="Proteomes" id="UP001500420"/>
    </source>
</evidence>
<dbReference type="PROSITE" id="PS00710">
    <property type="entry name" value="PGM_PMM"/>
    <property type="match status" value="1"/>
</dbReference>
<evidence type="ECO:0000259" key="8">
    <source>
        <dbReference type="Pfam" id="PF00408"/>
    </source>
</evidence>
<dbReference type="Gene3D" id="3.40.120.10">
    <property type="entry name" value="Alpha-D-Glucose-1,6-Bisphosphate, subunit A, domain 3"/>
    <property type="match status" value="3"/>
</dbReference>
<protein>
    <submittedName>
        <fullName evidence="11">Phosphopentomutase/phosphoglucosamine mutase</fullName>
    </submittedName>
</protein>
<dbReference type="InterPro" id="IPR005841">
    <property type="entry name" value="Alpha-D-phosphohexomutase_SF"/>
</dbReference>
<gene>
    <name evidence="11" type="ORF">GCM10009020_26880</name>
</gene>
<dbReference type="GO" id="GO:0000287">
    <property type="term" value="F:magnesium ion binding"/>
    <property type="evidence" value="ECO:0007669"/>
    <property type="project" value="InterPro"/>
</dbReference>
<reference evidence="11 12" key="1">
    <citation type="journal article" date="2019" name="Int. J. Syst. Evol. Microbiol.">
        <title>The Global Catalogue of Microorganisms (GCM) 10K type strain sequencing project: providing services to taxonomists for standard genome sequencing and annotation.</title>
        <authorList>
            <consortium name="The Broad Institute Genomics Platform"/>
            <consortium name="The Broad Institute Genome Sequencing Center for Infectious Disease"/>
            <person name="Wu L."/>
            <person name="Ma J."/>
        </authorList>
    </citation>
    <scope>NUCLEOTIDE SEQUENCE [LARGE SCALE GENOMIC DNA]</scope>
    <source>
        <strain evidence="11 12">JCM 16328</strain>
    </source>
</reference>
<dbReference type="PANTHER" id="PTHR42946">
    <property type="entry name" value="PHOSPHOHEXOSE MUTASE"/>
    <property type="match status" value="1"/>
</dbReference>
<sequence>MNLFGTAGIRGPVSERVTPELALSVGRAVATHARDADANATARSDADAATASRPTVVLGQDGRETSDGIAAAVEAGLESAGADCRRVGVVPTPALAYASRGRRGVMITASHNPPTDNGIKLFDDGVEYDRAAERQIESLVADHQHSAPWDEWGSTGSTDVIGVYCDDVVEYARKFFGASTPLDGLSIIVDCGNGMASLGTPQVLRELGARVVTLNANVDGHFPGRESKPTRESLGDFLAFLADGEFDFGVAHDGDADRIVVADGDGEVVDENTVLAVLAARYVRESDAADPVVVTTPDTSARIDELVRESGGRTERVRLGALHEGMARERTAGGRGTEIAFAAEPWKHIHPNFGGWIDGIVSAAVFSGLVAEAGDVEGVRAPVTERPYRQVNVECPDDAKDAAMRRLETELPELFPEGDVSTEYGVRIELPDAAWVLVRPSGTEPYVRVYAESEDIDALVDETVDAVGSAVAESQ</sequence>
<name>A0AAV3TCP9_9EURY</name>
<dbReference type="InterPro" id="IPR005845">
    <property type="entry name" value="A-D-PHexomutase_a/b/a-II"/>
</dbReference>
<accession>A0AAV3TCP9</accession>
<keyword evidence="4 7" id="KW-0479">Metal-binding</keyword>
<feature type="domain" description="Alpha-D-phosphohexomutase C-terminal" evidence="8">
    <location>
        <begin position="391"/>
        <end position="464"/>
    </location>
</feature>
<evidence type="ECO:0000256" key="7">
    <source>
        <dbReference type="RuleBase" id="RU004326"/>
    </source>
</evidence>
<comment type="caution">
    <text evidence="11">The sequence shown here is derived from an EMBL/GenBank/DDBJ whole genome shotgun (WGS) entry which is preliminary data.</text>
</comment>
<evidence type="ECO:0000256" key="5">
    <source>
        <dbReference type="ARBA" id="ARBA00022842"/>
    </source>
</evidence>
<evidence type="ECO:0000256" key="6">
    <source>
        <dbReference type="ARBA" id="ARBA00023235"/>
    </source>
</evidence>
<evidence type="ECO:0000259" key="9">
    <source>
        <dbReference type="Pfam" id="PF02878"/>
    </source>
</evidence>
<feature type="domain" description="Alpha-D-phosphohexomutase alpha/beta/alpha" evidence="10">
    <location>
        <begin position="164"/>
        <end position="266"/>
    </location>
</feature>
<comment type="cofactor">
    <cofactor evidence="1">
        <name>Mg(2+)</name>
        <dbReference type="ChEBI" id="CHEBI:18420"/>
    </cofactor>
</comment>
<keyword evidence="6" id="KW-0413">Isomerase</keyword>
<dbReference type="RefSeq" id="WP_343774565.1">
    <property type="nucleotide sequence ID" value="NZ_BAAADV010000007.1"/>
</dbReference>
<dbReference type="InterPro" id="IPR005844">
    <property type="entry name" value="A-D-PHexomutase_a/b/a-I"/>
</dbReference>
<keyword evidence="12" id="KW-1185">Reference proteome</keyword>
<dbReference type="GO" id="GO:0005975">
    <property type="term" value="P:carbohydrate metabolic process"/>
    <property type="evidence" value="ECO:0007669"/>
    <property type="project" value="InterPro"/>
</dbReference>
<dbReference type="InterPro" id="IPR036900">
    <property type="entry name" value="A-D-PHexomutase_C_sf"/>
</dbReference>